<reference evidence="2" key="1">
    <citation type="journal article" date="2020" name="Nature">
        <title>Giant virus diversity and host interactions through global metagenomics.</title>
        <authorList>
            <person name="Schulz F."/>
            <person name="Roux S."/>
            <person name="Paez-Espino D."/>
            <person name="Jungbluth S."/>
            <person name="Walsh D.A."/>
            <person name="Denef V.J."/>
            <person name="McMahon K.D."/>
            <person name="Konstantinidis K.T."/>
            <person name="Eloe-Fadrosh E.A."/>
            <person name="Kyrpides N.C."/>
            <person name="Woyke T."/>
        </authorList>
    </citation>
    <scope>NUCLEOTIDE SEQUENCE</scope>
    <source>
        <strain evidence="2">GVMAG-M-3300023179-27</strain>
    </source>
</reference>
<keyword evidence="1" id="KW-0472">Membrane</keyword>
<keyword evidence="1" id="KW-1133">Transmembrane helix</keyword>
<name>A0A6C0E906_9ZZZZ</name>
<evidence type="ECO:0000313" key="2">
    <source>
        <dbReference type="EMBL" id="QHT25616.1"/>
    </source>
</evidence>
<feature type="transmembrane region" description="Helical" evidence="1">
    <location>
        <begin position="6"/>
        <end position="28"/>
    </location>
</feature>
<accession>A0A6C0E906</accession>
<dbReference type="EMBL" id="MN739773">
    <property type="protein sequence ID" value="QHT25616.1"/>
    <property type="molecule type" value="Genomic_DNA"/>
</dbReference>
<protein>
    <submittedName>
        <fullName evidence="2">Uncharacterized protein</fullName>
    </submittedName>
</protein>
<evidence type="ECO:0000256" key="1">
    <source>
        <dbReference type="SAM" id="Phobius"/>
    </source>
</evidence>
<proteinExistence type="predicted"/>
<keyword evidence="1" id="KW-0812">Transmembrane</keyword>
<organism evidence="2">
    <name type="scientific">viral metagenome</name>
    <dbReference type="NCBI Taxonomy" id="1070528"/>
    <lineage>
        <taxon>unclassified sequences</taxon>
        <taxon>metagenomes</taxon>
        <taxon>organismal metagenomes</taxon>
    </lineage>
</organism>
<dbReference type="AlphaFoldDB" id="A0A6C0E906"/>
<sequence length="33" mass="4077">MTYDGYTQFLFYIIKIIDFNFYLIIFMIKSLNS</sequence>